<evidence type="ECO:0000256" key="1">
    <source>
        <dbReference type="SAM" id="MobiDB-lite"/>
    </source>
</evidence>
<dbReference type="Proteomes" id="UP001231518">
    <property type="component" value="Chromosome 1"/>
</dbReference>
<dbReference type="EMBL" id="JARGEI010000001">
    <property type="protein sequence ID" value="KAJ8736767.1"/>
    <property type="molecule type" value="Genomic_DNA"/>
</dbReference>
<evidence type="ECO:0000313" key="3">
    <source>
        <dbReference type="Proteomes" id="UP001231518"/>
    </source>
</evidence>
<feature type="compositionally biased region" description="Basic and acidic residues" evidence="1">
    <location>
        <begin position="35"/>
        <end position="45"/>
    </location>
</feature>
<organism evidence="2 3">
    <name type="scientific">Mythimna separata</name>
    <name type="common">Oriental armyworm</name>
    <name type="synonym">Pseudaletia separata</name>
    <dbReference type="NCBI Taxonomy" id="271217"/>
    <lineage>
        <taxon>Eukaryota</taxon>
        <taxon>Metazoa</taxon>
        <taxon>Ecdysozoa</taxon>
        <taxon>Arthropoda</taxon>
        <taxon>Hexapoda</taxon>
        <taxon>Insecta</taxon>
        <taxon>Pterygota</taxon>
        <taxon>Neoptera</taxon>
        <taxon>Endopterygota</taxon>
        <taxon>Lepidoptera</taxon>
        <taxon>Glossata</taxon>
        <taxon>Ditrysia</taxon>
        <taxon>Noctuoidea</taxon>
        <taxon>Noctuidae</taxon>
        <taxon>Noctuinae</taxon>
        <taxon>Hadenini</taxon>
        <taxon>Mythimna</taxon>
    </lineage>
</organism>
<feature type="compositionally biased region" description="Pro residues" evidence="1">
    <location>
        <begin position="80"/>
        <end position="101"/>
    </location>
</feature>
<feature type="compositionally biased region" description="Basic residues" evidence="1">
    <location>
        <begin position="315"/>
        <end position="332"/>
    </location>
</feature>
<evidence type="ECO:0000313" key="2">
    <source>
        <dbReference type="EMBL" id="KAJ8736767.1"/>
    </source>
</evidence>
<gene>
    <name evidence="2" type="ORF">PYW07_000038</name>
</gene>
<comment type="caution">
    <text evidence="2">The sequence shown here is derived from an EMBL/GenBank/DDBJ whole genome shotgun (WGS) entry which is preliminary data.</text>
</comment>
<feature type="region of interest" description="Disordered" evidence="1">
    <location>
        <begin position="303"/>
        <end position="332"/>
    </location>
</feature>
<feature type="compositionally biased region" description="Pro residues" evidence="1">
    <location>
        <begin position="53"/>
        <end position="67"/>
    </location>
</feature>
<reference evidence="2" key="1">
    <citation type="submission" date="2023-03" db="EMBL/GenBank/DDBJ databases">
        <title>Chromosome-level genomes of two armyworms, Mythimna separata and Mythimna loreyi, provide insights into the biosynthesis and reception of sex pheromones.</title>
        <authorList>
            <person name="Zhao H."/>
        </authorList>
    </citation>
    <scope>NUCLEOTIDE SEQUENCE</scope>
    <source>
        <strain evidence="2">BeijingLab</strain>
        <tissue evidence="2">Pupa</tissue>
    </source>
</reference>
<keyword evidence="3" id="KW-1185">Reference proteome</keyword>
<accession>A0AAD8E192</accession>
<feature type="region of interest" description="Disordered" evidence="1">
    <location>
        <begin position="23"/>
        <end position="116"/>
    </location>
</feature>
<dbReference type="AlphaFoldDB" id="A0AAD8E192"/>
<protein>
    <submittedName>
        <fullName evidence="2">Uncharacterized protein</fullName>
    </submittedName>
</protein>
<name>A0AAD8E192_MYTSE</name>
<sequence length="332" mass="36829">MFCYCDLKRTEILARIEEGNLNPEFDGELVSPTNKELDDIPDLQRADIVPAGPEVPDPPGLQVPEPPGLEVLDTAGLKVPDPPGPAVPDPHGPADPDPPGPADADPPRPEDPDLGLGAQEYNAYHLESRSGLFTVEDQMPGTQLLNLQPYWQDRCVLEPEVIIEEQACNQFHGPGQHFLAALDIGHDRSLQEEASQVPFQEFPSWYDKDQDLSTLDIQGFDMSCSIEVPPQGLSKSLDETADFMRGAHMAPHSSEIDLSDAHERCTEKDAWQLSVRQLARAIQRHERALSLLLEEHARRHQQLSFLSGPAGTGRGRGRGRLQQARKHHDTLW</sequence>
<proteinExistence type="predicted"/>